<dbReference type="GO" id="GO:0005886">
    <property type="term" value="C:plasma membrane"/>
    <property type="evidence" value="ECO:0007669"/>
    <property type="project" value="UniProtKB-ARBA"/>
</dbReference>
<dbReference type="SMART" id="SM00244">
    <property type="entry name" value="PHB"/>
    <property type="match status" value="1"/>
</dbReference>
<evidence type="ECO:0000313" key="6">
    <source>
        <dbReference type="EMBL" id="GGL30012.1"/>
    </source>
</evidence>
<keyword evidence="4" id="KW-1133">Transmembrane helix</keyword>
<name>A0A830EU07_9EURY</name>
<sequence>MSTGSSAGRFFRTLGRASARVRWRHLLGAALAVVALLLAAAIGWVAAAVVLALLVVASLAIDSVEIVQAYERRPYTVLGRYDGTLGPGINLVLPLVTETHVFDTRTQMIEVPTQEAITQDNSPVRASAVVYLRVVDAEKTFLEVEAYRQAVAYLAQTSLRAVIGDMELDDTLSRREEMNDRIHDQLGDTVAEWGVDVEAVEVKAVMPSDGVVAAMERQTAAERHRRAMILEAQGARQAAIERAVGDKQAAVLRSEGRKRASVLEAQGDATATVLRARAAEAMGERAIIERGFEAIERVGRGAATTYVVPQELTSLVGRYGRHLSGDESGNGLDSLGVDLAYLDFEDVVETPADADGVEIEID</sequence>
<accession>A0A830EU07</accession>
<gene>
    <name evidence="6" type="ORF">GCM10009037_12150</name>
</gene>
<comment type="caution">
    <text evidence="6">The sequence shown here is derived from an EMBL/GenBank/DDBJ whole genome shotgun (WGS) entry which is preliminary data.</text>
</comment>
<comment type="similarity">
    <text evidence="2">Belongs to the band 7/mec-2 family.</text>
</comment>
<dbReference type="Pfam" id="PF01145">
    <property type="entry name" value="Band_7"/>
    <property type="match status" value="1"/>
</dbReference>
<dbReference type="OrthoDB" id="10752at2157"/>
<dbReference type="GO" id="GO:0098552">
    <property type="term" value="C:side of membrane"/>
    <property type="evidence" value="ECO:0007669"/>
    <property type="project" value="UniProtKB-ARBA"/>
</dbReference>
<dbReference type="EMBL" id="BMPF01000001">
    <property type="protein sequence ID" value="GGL30012.1"/>
    <property type="molecule type" value="Genomic_DNA"/>
</dbReference>
<keyword evidence="3" id="KW-0812">Transmembrane</keyword>
<dbReference type="RefSeq" id="WP_188880316.1">
    <property type="nucleotide sequence ID" value="NZ_BMPF01000001.1"/>
</dbReference>
<evidence type="ECO:0000256" key="2">
    <source>
        <dbReference type="ARBA" id="ARBA00008164"/>
    </source>
</evidence>
<dbReference type="FunFam" id="3.30.479.30:FF:000004">
    <property type="entry name" value="Putative membrane protease family, stomatin"/>
    <property type="match status" value="1"/>
</dbReference>
<feature type="domain" description="Band 7" evidence="5">
    <location>
        <begin position="62"/>
        <end position="219"/>
    </location>
</feature>
<evidence type="ECO:0000259" key="5">
    <source>
        <dbReference type="SMART" id="SM00244"/>
    </source>
</evidence>
<evidence type="ECO:0000313" key="7">
    <source>
        <dbReference type="Proteomes" id="UP000628840"/>
    </source>
</evidence>
<dbReference type="Gene3D" id="3.30.479.30">
    <property type="entry name" value="Band 7 domain"/>
    <property type="match status" value="1"/>
</dbReference>
<comment type="subcellular location">
    <subcellularLocation>
        <location evidence="1">Membrane</location>
        <topology evidence="1">Single-pass membrane protein</topology>
    </subcellularLocation>
</comment>
<evidence type="ECO:0000256" key="1">
    <source>
        <dbReference type="ARBA" id="ARBA00004167"/>
    </source>
</evidence>
<dbReference type="PANTHER" id="PTHR43327">
    <property type="entry name" value="STOMATIN-LIKE PROTEIN 2, MITOCHONDRIAL"/>
    <property type="match status" value="1"/>
</dbReference>
<reference evidence="6 7" key="1">
    <citation type="journal article" date="2019" name="Int. J. Syst. Evol. Microbiol.">
        <title>The Global Catalogue of Microorganisms (GCM) 10K type strain sequencing project: providing services to taxonomists for standard genome sequencing and annotation.</title>
        <authorList>
            <consortium name="The Broad Institute Genomics Platform"/>
            <consortium name="The Broad Institute Genome Sequencing Center for Infectious Disease"/>
            <person name="Wu L."/>
            <person name="Ma J."/>
        </authorList>
    </citation>
    <scope>NUCLEOTIDE SEQUENCE [LARGE SCALE GENOMIC DNA]</scope>
    <source>
        <strain evidence="6 7">JCM 19585</strain>
    </source>
</reference>
<dbReference type="PANTHER" id="PTHR43327:SF10">
    <property type="entry name" value="STOMATIN-LIKE PROTEIN 2, MITOCHONDRIAL"/>
    <property type="match status" value="1"/>
</dbReference>
<dbReference type="InterPro" id="IPR001972">
    <property type="entry name" value="Stomatin_HflK_fam"/>
</dbReference>
<keyword evidence="4" id="KW-0472">Membrane</keyword>
<organism evidence="6 7">
    <name type="scientific">Halarchaeum grantii</name>
    <dbReference type="NCBI Taxonomy" id="1193105"/>
    <lineage>
        <taxon>Archaea</taxon>
        <taxon>Methanobacteriati</taxon>
        <taxon>Methanobacteriota</taxon>
        <taxon>Stenosarchaea group</taxon>
        <taxon>Halobacteria</taxon>
        <taxon>Halobacteriales</taxon>
        <taxon>Halobacteriaceae</taxon>
    </lineage>
</organism>
<dbReference type="InterPro" id="IPR036013">
    <property type="entry name" value="Band_7/SPFH_dom_sf"/>
</dbReference>
<protein>
    <submittedName>
        <fullName evidence="6">Phosphoesterase</fullName>
    </submittedName>
</protein>
<keyword evidence="7" id="KW-1185">Reference proteome</keyword>
<dbReference type="PRINTS" id="PR00721">
    <property type="entry name" value="STOMATIN"/>
</dbReference>
<evidence type="ECO:0000256" key="4">
    <source>
        <dbReference type="ARBA" id="ARBA00022989"/>
    </source>
</evidence>
<dbReference type="Proteomes" id="UP000628840">
    <property type="component" value="Unassembled WGS sequence"/>
</dbReference>
<dbReference type="AlphaFoldDB" id="A0A830EU07"/>
<dbReference type="InterPro" id="IPR001107">
    <property type="entry name" value="Band_7"/>
</dbReference>
<proteinExistence type="inferred from homology"/>
<dbReference type="SUPFAM" id="SSF117892">
    <property type="entry name" value="Band 7/SPFH domain"/>
    <property type="match status" value="1"/>
</dbReference>
<dbReference type="InterPro" id="IPR050710">
    <property type="entry name" value="Band7/mec-2_domain"/>
</dbReference>
<evidence type="ECO:0000256" key="3">
    <source>
        <dbReference type="ARBA" id="ARBA00022692"/>
    </source>
</evidence>